<protein>
    <submittedName>
        <fullName evidence="1">Uncharacterized protein</fullName>
    </submittedName>
</protein>
<reference evidence="1" key="1">
    <citation type="submission" date="2018-05" db="EMBL/GenBank/DDBJ databases">
        <authorList>
            <person name="Lanie J.A."/>
            <person name="Ng W.-L."/>
            <person name="Kazmierczak K.M."/>
            <person name="Andrzejewski T.M."/>
            <person name="Davidsen T.M."/>
            <person name="Wayne K.J."/>
            <person name="Tettelin H."/>
            <person name="Glass J.I."/>
            <person name="Rusch D."/>
            <person name="Podicherti R."/>
            <person name="Tsui H.-C.T."/>
            <person name="Winkler M.E."/>
        </authorList>
    </citation>
    <scope>NUCLEOTIDE SEQUENCE</scope>
</reference>
<sequence length="46" mass="5138">MTDAARPSPGTSNSNVMVIARSGILIDEIPKVRISLAENWHREFKE</sequence>
<accession>A0A382GDI0</accession>
<proteinExistence type="predicted"/>
<gene>
    <name evidence="1" type="ORF">METZ01_LOCUS225511</name>
</gene>
<evidence type="ECO:0000313" key="1">
    <source>
        <dbReference type="EMBL" id="SVB72657.1"/>
    </source>
</evidence>
<dbReference type="EMBL" id="UINC01054671">
    <property type="protein sequence ID" value="SVB72657.1"/>
    <property type="molecule type" value="Genomic_DNA"/>
</dbReference>
<name>A0A382GDI0_9ZZZZ</name>
<dbReference type="AlphaFoldDB" id="A0A382GDI0"/>
<organism evidence="1">
    <name type="scientific">marine metagenome</name>
    <dbReference type="NCBI Taxonomy" id="408172"/>
    <lineage>
        <taxon>unclassified sequences</taxon>
        <taxon>metagenomes</taxon>
        <taxon>ecological metagenomes</taxon>
    </lineage>
</organism>